<accession>A0A426PYI3</accession>
<dbReference type="Gene3D" id="3.40.50.1820">
    <property type="entry name" value="alpha/beta hydrolase"/>
    <property type="match status" value="1"/>
</dbReference>
<name>A0A426PYI3_9CORY</name>
<comment type="caution">
    <text evidence="2">The sequence shown here is derived from an EMBL/GenBank/DDBJ whole genome shotgun (WGS) entry which is preliminary data.</text>
</comment>
<dbReference type="SUPFAM" id="SSF53474">
    <property type="entry name" value="alpha/beta-Hydrolases"/>
    <property type="match status" value="1"/>
</dbReference>
<proteinExistence type="predicted"/>
<gene>
    <name evidence="2" type="ORF">CXF48_07050</name>
</gene>
<protein>
    <recommendedName>
        <fullName evidence="1">AB hydrolase-1 domain-containing protein</fullName>
    </recommendedName>
</protein>
<feature type="domain" description="AB hydrolase-1" evidence="1">
    <location>
        <begin position="79"/>
        <end position="311"/>
    </location>
</feature>
<dbReference type="AlphaFoldDB" id="A0A426PYI3"/>
<dbReference type="Pfam" id="PF12697">
    <property type="entry name" value="Abhydrolase_6"/>
    <property type="match status" value="1"/>
</dbReference>
<dbReference type="InterPro" id="IPR000073">
    <property type="entry name" value="AB_hydrolase_1"/>
</dbReference>
<evidence type="ECO:0000313" key="3">
    <source>
        <dbReference type="Proteomes" id="UP000276526"/>
    </source>
</evidence>
<reference evidence="2 3" key="1">
    <citation type="submission" date="2018-01" db="EMBL/GenBank/DDBJ databases">
        <title>Twenty Corynebacterium bovis Genomes.</title>
        <authorList>
            <person name="Gulvik C.A."/>
        </authorList>
    </citation>
    <scope>NUCLEOTIDE SEQUENCE [LARGE SCALE GENOMIC DNA]</scope>
    <source>
        <strain evidence="2 3">F6900</strain>
    </source>
</reference>
<evidence type="ECO:0000313" key="2">
    <source>
        <dbReference type="EMBL" id="RRO86363.1"/>
    </source>
</evidence>
<dbReference type="Proteomes" id="UP000276526">
    <property type="component" value="Unassembled WGS sequence"/>
</dbReference>
<dbReference type="GO" id="GO:0003824">
    <property type="term" value="F:catalytic activity"/>
    <property type="evidence" value="ECO:0007669"/>
    <property type="project" value="UniProtKB-ARBA"/>
</dbReference>
<sequence length="317" mass="34307">MSVPRDVGWAGCTGCTVSTVWAVGRRPVTGRPVCLHLSVESTTPAPAAFPEPCVMCITPRAAPPARGPRARTTIGAMRVVFIPGMARTGADADAFSSFLPPEAHVVPADRPGPGWSGGPLPDTHFRHDLAVRQAVAFAGEGPVVYVAHSFGGYIAEIAARQLEASSPGQVRGIVFLDSSTPGVPRPIMDPRRLWALWRPVIWALDRASGVVDDHRVSTLLATGAQAVRENASFRATAREVRRERRRRPGALDGVPTVVVTALSERAWRWRRLPGSWYRQQARMAGDLAARHLIIHPSGHLVMNDHPREVAEIVAELL</sequence>
<organism evidence="2 3">
    <name type="scientific">Corynebacterium bovis</name>
    <dbReference type="NCBI Taxonomy" id="36808"/>
    <lineage>
        <taxon>Bacteria</taxon>
        <taxon>Bacillati</taxon>
        <taxon>Actinomycetota</taxon>
        <taxon>Actinomycetes</taxon>
        <taxon>Mycobacteriales</taxon>
        <taxon>Corynebacteriaceae</taxon>
        <taxon>Corynebacterium</taxon>
    </lineage>
</organism>
<dbReference type="EMBL" id="PQNK01000010">
    <property type="protein sequence ID" value="RRO86363.1"/>
    <property type="molecule type" value="Genomic_DNA"/>
</dbReference>
<evidence type="ECO:0000259" key="1">
    <source>
        <dbReference type="Pfam" id="PF12697"/>
    </source>
</evidence>
<dbReference type="InterPro" id="IPR029058">
    <property type="entry name" value="AB_hydrolase_fold"/>
</dbReference>